<dbReference type="CDD" id="cd12416">
    <property type="entry name" value="RRM4_RBM28_like"/>
    <property type="match status" value="1"/>
</dbReference>
<evidence type="ECO:0000313" key="8">
    <source>
        <dbReference type="EMBL" id="KDP41748.1"/>
    </source>
</evidence>
<dbReference type="InterPro" id="IPR000504">
    <property type="entry name" value="RRM_dom"/>
</dbReference>
<protein>
    <recommendedName>
        <fullName evidence="7">RRM domain-containing protein</fullName>
    </recommendedName>
</protein>
<feature type="compositionally biased region" description="Basic and acidic residues" evidence="6">
    <location>
        <begin position="125"/>
        <end position="134"/>
    </location>
</feature>
<reference evidence="8 9" key="1">
    <citation type="journal article" date="2014" name="PLoS ONE">
        <title>Global Analysis of Gene Expression Profiles in Physic Nut (Jatropha curcas L.) Seedlings Exposed to Salt Stress.</title>
        <authorList>
            <person name="Zhang L."/>
            <person name="Zhang C."/>
            <person name="Wu P."/>
            <person name="Chen Y."/>
            <person name="Li M."/>
            <person name="Jiang H."/>
            <person name="Wu G."/>
        </authorList>
    </citation>
    <scope>NUCLEOTIDE SEQUENCE [LARGE SCALE GENOMIC DNA]</scope>
    <source>
        <strain evidence="9">cv. GZQX0401</strain>
        <tissue evidence="8">Young leaves</tissue>
    </source>
</reference>
<dbReference type="PANTHER" id="PTHR48039">
    <property type="entry name" value="RNA-BINDING MOTIF PROTEIN 14B"/>
    <property type="match status" value="1"/>
</dbReference>
<sequence length="974" mass="108248">MGKKKKNTKETGHEGSDTKHSPNTVFVSNLPRSFTNSQLEEVFSDVGPIRRCFIVAQKGSTEHRGFGFVQFAIKEDANRAIELKNGSSVDGQKVAVKHAISRAPLEQRRAKAAQVVDSDGAIKSQSDDISKVDTDVSNSEKSGEHLKPRKAAKLSIELADKENCSEKQRVARTVIFGGLLNDAMAEEVHRRAKEAGNVCSVTYPLPEKELAQHGLAQDGCRLSASAVLYASVKEARFSVAMLHQKEINGGTVWARQLGGEGSKIQKWKLIVRNLPFKAKASEIKDVFSSAGFVWDVFIPHNSETGLSKGFAFVKFTCKQHAENAIQKFNAQMYGKRPMAVDWAVPKKIYSSGANLSVASEDGHQSESDSDISSDDLEEEQDDDGNIDDRKSKQHDEVNVAPDNSDLFEKKHMPTEVDFDAEADIARKVLQTLMNSSSKASAPSDVDDSILPKGNKTDETVDVPSKKSNKHENFSGAFLPGDSGKSSAADVKKTDTEDDDLQRTVFISNIPFEIDNEEVKQRFSAFGKVKSFVPVLHQVTKRPRGTGFLKFETEDAATAAVSAANIASGLGILLKGRQLKVLKALDKKAARDKETEKAKIVDSQDHRNLYLAKEGLILEGTPASEGISASDMAKRKALHEKKMIKLRSPNFHVSRTRLVIYNLPHSVNEKKLKKLCINAVISRATKQNPVIRQIKLLKSVKNGKVVTKNHSRGVAFIEFTEHQHALVALRVLNNNPDTFGPEHRPIVEFAVDNVQKLKLRKAKLQAQQQESHDDLADTQDGTVSNEPSDVPRKKENSRKRKSRDEKKPAKNSEPNKNTAGNVVSEGASSEEQKSYKKRKNDLVREKTETAANNKFNGKKKKLKGSVHKQNGRQVEKPDASSSKREMTTKNTRESKSSEEKGVRLKKRKLPDQAEQGEESLKKRNRPKKNKDPVGRDVVDKLDMLIEQYRSKFSKQSSEKSDGEKQAKKPLKRWFQ</sequence>
<feature type="compositionally biased region" description="Basic residues" evidence="6">
    <location>
        <begin position="855"/>
        <end position="869"/>
    </location>
</feature>
<dbReference type="InterPro" id="IPR035979">
    <property type="entry name" value="RBD_domain_sf"/>
</dbReference>
<dbReference type="PANTHER" id="PTHR48039:SF5">
    <property type="entry name" value="RNA-BINDING PROTEIN 28"/>
    <property type="match status" value="1"/>
</dbReference>
<evidence type="ECO:0000256" key="6">
    <source>
        <dbReference type="SAM" id="MobiDB-lite"/>
    </source>
</evidence>
<feature type="compositionally biased region" description="Basic and acidic residues" evidence="6">
    <location>
        <begin position="872"/>
        <end position="901"/>
    </location>
</feature>
<feature type="compositionally biased region" description="Basic and acidic residues" evidence="6">
    <location>
        <begin position="829"/>
        <end position="847"/>
    </location>
</feature>
<dbReference type="GO" id="GO:0005634">
    <property type="term" value="C:nucleus"/>
    <property type="evidence" value="ECO:0007669"/>
    <property type="project" value="UniProtKB-SubCell"/>
</dbReference>
<feature type="compositionally biased region" description="Polar residues" evidence="6">
    <location>
        <begin position="811"/>
        <end position="828"/>
    </location>
</feature>
<gene>
    <name evidence="8" type="ORF">JCGZ_26766</name>
</gene>
<feature type="region of interest" description="Disordered" evidence="6">
    <location>
        <begin position="1"/>
        <end position="25"/>
    </location>
</feature>
<feature type="region of interest" description="Disordered" evidence="6">
    <location>
        <begin position="761"/>
        <end position="974"/>
    </location>
</feature>
<dbReference type="InterPro" id="IPR051945">
    <property type="entry name" value="RRM_MRD1_RNA_proc_ribogen"/>
</dbReference>
<dbReference type="EMBL" id="KK914317">
    <property type="protein sequence ID" value="KDP41748.1"/>
    <property type="molecule type" value="Genomic_DNA"/>
</dbReference>
<accession>A0A067L3I2</accession>
<dbReference type="STRING" id="180498.A0A067L3I2"/>
<dbReference type="SMART" id="SM00361">
    <property type="entry name" value="RRM_1"/>
    <property type="match status" value="2"/>
</dbReference>
<feature type="compositionally biased region" description="Basic and acidic residues" evidence="6">
    <location>
        <begin position="386"/>
        <end position="397"/>
    </location>
</feature>
<evidence type="ECO:0000256" key="1">
    <source>
        <dbReference type="ARBA" id="ARBA00004123"/>
    </source>
</evidence>
<dbReference type="AlphaFoldDB" id="A0A067L3I2"/>
<feature type="compositionally biased region" description="Basic and acidic residues" evidence="6">
    <location>
        <begin position="955"/>
        <end position="965"/>
    </location>
</feature>
<evidence type="ECO:0000259" key="7">
    <source>
        <dbReference type="PROSITE" id="PS50102"/>
    </source>
</evidence>
<evidence type="ECO:0000313" key="9">
    <source>
        <dbReference type="Proteomes" id="UP000027138"/>
    </source>
</evidence>
<keyword evidence="9" id="KW-1185">Reference proteome</keyword>
<feature type="region of interest" description="Disordered" evidence="6">
    <location>
        <begin position="356"/>
        <end position="410"/>
    </location>
</feature>
<evidence type="ECO:0000256" key="5">
    <source>
        <dbReference type="PROSITE-ProRule" id="PRU00176"/>
    </source>
</evidence>
<keyword evidence="2" id="KW-0677">Repeat</keyword>
<dbReference type="KEGG" id="jcu:105630117"/>
<dbReference type="InterPro" id="IPR012677">
    <property type="entry name" value="Nucleotide-bd_a/b_plait_sf"/>
</dbReference>
<feature type="region of interest" description="Disordered" evidence="6">
    <location>
        <begin position="434"/>
        <end position="494"/>
    </location>
</feature>
<dbReference type="Pfam" id="PF00076">
    <property type="entry name" value="RRM_1"/>
    <property type="match status" value="3"/>
</dbReference>
<evidence type="ECO:0000256" key="3">
    <source>
        <dbReference type="ARBA" id="ARBA00022884"/>
    </source>
</evidence>
<feature type="compositionally biased region" description="Basic and acidic residues" evidence="6">
    <location>
        <begin position="928"/>
        <end position="942"/>
    </location>
</feature>
<evidence type="ECO:0000256" key="2">
    <source>
        <dbReference type="ARBA" id="ARBA00022737"/>
    </source>
</evidence>
<name>A0A067L3I2_JATCU</name>
<dbReference type="SMART" id="SM00360">
    <property type="entry name" value="RRM"/>
    <property type="match status" value="4"/>
</dbReference>
<feature type="domain" description="RRM" evidence="7">
    <location>
        <begin position="23"/>
        <end position="101"/>
    </location>
</feature>
<dbReference type="CDD" id="cd12413">
    <property type="entry name" value="RRM1_RBM28_like"/>
    <property type="match status" value="1"/>
</dbReference>
<evidence type="ECO:0000256" key="4">
    <source>
        <dbReference type="ARBA" id="ARBA00023242"/>
    </source>
</evidence>
<keyword evidence="3 5" id="KW-0694">RNA-binding</keyword>
<dbReference type="OrthoDB" id="439808at2759"/>
<feature type="domain" description="RRM" evidence="7">
    <location>
        <begin position="502"/>
        <end position="585"/>
    </location>
</feature>
<feature type="domain" description="RRM" evidence="7">
    <location>
        <begin position="655"/>
        <end position="763"/>
    </location>
</feature>
<dbReference type="CDD" id="cd12414">
    <property type="entry name" value="RRM2_RBM28_like"/>
    <property type="match status" value="1"/>
</dbReference>
<comment type="subcellular location">
    <subcellularLocation>
        <location evidence="1">Nucleus</location>
    </subcellularLocation>
</comment>
<feature type="domain" description="RRM" evidence="7">
    <location>
        <begin position="267"/>
        <end position="345"/>
    </location>
</feature>
<feature type="compositionally biased region" description="Acidic residues" evidence="6">
    <location>
        <begin position="367"/>
        <end position="385"/>
    </location>
</feature>
<feature type="region of interest" description="Disordered" evidence="6">
    <location>
        <begin position="116"/>
        <end position="147"/>
    </location>
</feature>
<dbReference type="Gene3D" id="3.30.70.330">
    <property type="match status" value="4"/>
</dbReference>
<dbReference type="SUPFAM" id="SSF54928">
    <property type="entry name" value="RNA-binding domain, RBD"/>
    <property type="match status" value="3"/>
</dbReference>
<proteinExistence type="predicted"/>
<keyword evidence="4" id="KW-0539">Nucleus</keyword>
<dbReference type="GO" id="GO:0003729">
    <property type="term" value="F:mRNA binding"/>
    <property type="evidence" value="ECO:0007669"/>
    <property type="project" value="TreeGrafter"/>
</dbReference>
<feature type="compositionally biased region" description="Basic and acidic residues" evidence="6">
    <location>
        <begin position="8"/>
        <end position="20"/>
    </location>
</feature>
<dbReference type="FunFam" id="3.30.70.330:FF:000182">
    <property type="entry name" value="RNA-binding motif protein 28"/>
    <property type="match status" value="1"/>
</dbReference>
<organism evidence="8 9">
    <name type="scientific">Jatropha curcas</name>
    <name type="common">Barbados nut</name>
    <dbReference type="NCBI Taxonomy" id="180498"/>
    <lineage>
        <taxon>Eukaryota</taxon>
        <taxon>Viridiplantae</taxon>
        <taxon>Streptophyta</taxon>
        <taxon>Embryophyta</taxon>
        <taxon>Tracheophyta</taxon>
        <taxon>Spermatophyta</taxon>
        <taxon>Magnoliopsida</taxon>
        <taxon>eudicotyledons</taxon>
        <taxon>Gunneridae</taxon>
        <taxon>Pentapetalae</taxon>
        <taxon>rosids</taxon>
        <taxon>fabids</taxon>
        <taxon>Malpighiales</taxon>
        <taxon>Euphorbiaceae</taxon>
        <taxon>Crotonoideae</taxon>
        <taxon>Jatropheae</taxon>
        <taxon>Jatropha</taxon>
    </lineage>
</organism>
<dbReference type="PROSITE" id="PS50102">
    <property type="entry name" value="RRM"/>
    <property type="match status" value="4"/>
</dbReference>
<dbReference type="Proteomes" id="UP000027138">
    <property type="component" value="Unassembled WGS sequence"/>
</dbReference>
<dbReference type="InterPro" id="IPR003954">
    <property type="entry name" value="RRM_euk-type"/>
</dbReference>